<dbReference type="InterPro" id="IPR043128">
    <property type="entry name" value="Rev_trsase/Diguanyl_cyclase"/>
</dbReference>
<proteinExistence type="predicted"/>
<dbReference type="Pfam" id="PF00078">
    <property type="entry name" value="RVT_1"/>
    <property type="match status" value="1"/>
</dbReference>
<reference evidence="4" key="1">
    <citation type="submission" date="2021-04" db="EMBL/GenBank/DDBJ databases">
        <title>Genome based classification of Actinospica acidithermotolerans sp. nov., an actinobacterium isolated from an Indonesian hot spring.</title>
        <authorList>
            <person name="Kusuma A.B."/>
            <person name="Putra K.E."/>
            <person name="Nafisah S."/>
            <person name="Loh J."/>
            <person name="Nouioui I."/>
            <person name="Goodfellow M."/>
        </authorList>
    </citation>
    <scope>NUCLEOTIDE SEQUENCE</scope>
    <source>
        <strain evidence="4">CSCA 57</strain>
    </source>
</reference>
<dbReference type="Gene3D" id="3.30.70.270">
    <property type="match status" value="1"/>
</dbReference>
<dbReference type="EMBL" id="JAGSOG010000128">
    <property type="protein sequence ID" value="MBR7836166.1"/>
    <property type="molecule type" value="Genomic_DNA"/>
</dbReference>
<feature type="domain" description="Reverse transcriptase" evidence="3">
    <location>
        <begin position="1"/>
        <end position="308"/>
    </location>
</feature>
<dbReference type="CDD" id="cd01646">
    <property type="entry name" value="RT_Bac_retron_I"/>
    <property type="match status" value="1"/>
</dbReference>
<keyword evidence="4" id="KW-0548">Nucleotidyltransferase</keyword>
<dbReference type="InterPro" id="IPR000477">
    <property type="entry name" value="RT_dom"/>
</dbReference>
<evidence type="ECO:0000313" key="5">
    <source>
        <dbReference type="Proteomes" id="UP000675781"/>
    </source>
</evidence>
<keyword evidence="4" id="KW-0808">Transferase</keyword>
<feature type="compositionally biased region" description="Basic and acidic residues" evidence="2">
    <location>
        <begin position="462"/>
        <end position="474"/>
    </location>
</feature>
<evidence type="ECO:0000256" key="1">
    <source>
        <dbReference type="ARBA" id="ARBA00025589"/>
    </source>
</evidence>
<gene>
    <name evidence="4" type="ORF">KDL01_23010</name>
</gene>
<dbReference type="Proteomes" id="UP000675781">
    <property type="component" value="Unassembled WGS sequence"/>
</dbReference>
<protein>
    <submittedName>
        <fullName evidence="4">RNA-directed DNA polymerase</fullName>
    </submittedName>
</protein>
<sequence length="490" mass="53052">MAHGAAVTSVRNLLADTVDDWFADPWGYPELSGPRPRGARPAPEPGPVTPPAQMLIPKTPAAAWSGGSGGMRTAVFLLPADRLRYQAAADALAPHLRPARPAPSFGWRAQRPGTAAGRYRDQRAEWAECLRLLRGHAERFGHLVFLDIADFFASIRRDLLNQALSRALDRARESARGPFGPASGGRDLGVEFDALFEAFFSPRLAHPGLPQNHQPSSVLANAYVDAALADLEVPSRHAAVVRWMDDLWVFGRTAAAAAQAHEQVGAHLAAWGLRLNDGKTQTYQGPLVGAAVEETTVRTSGRYRAYQVSASCLRVDEEWLRISHHADPRAADSLRARLLYGHACRDQRHHADLTEHLTAVVRDPGAAPAGFQPAAWWLARRETRTARELLTAVLPELSDPYLTRACVLAARDAGAEPRAGSAPGQGVADPAQAARQYAAVAPVRHRLAYQHTDGGAAAMTHEQPRPREREELGARPEALWRAGQVAAGAE</sequence>
<dbReference type="RefSeq" id="WP_212530649.1">
    <property type="nucleotide sequence ID" value="NZ_JAGSOG010000128.1"/>
</dbReference>
<feature type="region of interest" description="Disordered" evidence="2">
    <location>
        <begin position="32"/>
        <end position="54"/>
    </location>
</feature>
<dbReference type="GO" id="GO:0003964">
    <property type="term" value="F:RNA-directed DNA polymerase activity"/>
    <property type="evidence" value="ECO:0007669"/>
    <property type="project" value="UniProtKB-KW"/>
</dbReference>
<accession>A0A941ESC2</accession>
<evidence type="ECO:0000313" key="4">
    <source>
        <dbReference type="EMBL" id="MBR7836166.1"/>
    </source>
</evidence>
<name>A0A941ESC2_9ACTN</name>
<feature type="region of interest" description="Disordered" evidence="2">
    <location>
        <begin position="454"/>
        <end position="490"/>
    </location>
</feature>
<keyword evidence="5" id="KW-1185">Reference proteome</keyword>
<keyword evidence="4" id="KW-0695">RNA-directed DNA polymerase</keyword>
<organism evidence="4 5">
    <name type="scientific">Actinospica durhamensis</name>
    <dbReference type="NCBI Taxonomy" id="1508375"/>
    <lineage>
        <taxon>Bacteria</taxon>
        <taxon>Bacillati</taxon>
        <taxon>Actinomycetota</taxon>
        <taxon>Actinomycetes</taxon>
        <taxon>Catenulisporales</taxon>
        <taxon>Actinospicaceae</taxon>
        <taxon>Actinospica</taxon>
    </lineage>
</organism>
<evidence type="ECO:0000256" key="2">
    <source>
        <dbReference type="SAM" id="MobiDB-lite"/>
    </source>
</evidence>
<dbReference type="PROSITE" id="PS50878">
    <property type="entry name" value="RT_POL"/>
    <property type="match status" value="1"/>
</dbReference>
<dbReference type="AlphaFoldDB" id="A0A941ESC2"/>
<comment type="caution">
    <text evidence="4">The sequence shown here is derived from an EMBL/GenBank/DDBJ whole genome shotgun (WGS) entry which is preliminary data.</text>
</comment>
<comment type="function">
    <text evidence="1">Poorly processive, error-prone DNA polymerase involved in untargeted mutagenesis. Copies undamaged DNA at stalled replication forks, which arise in vivo from mismatched or misaligned primer ends. These misaligned primers can be extended by PolIV. Exhibits no 3'-5' exonuclease (proofreading) activity. May be involved in translesional synthesis, in conjunction with the beta clamp from PolIII.</text>
</comment>
<dbReference type="SUPFAM" id="SSF56672">
    <property type="entry name" value="DNA/RNA polymerases"/>
    <property type="match status" value="1"/>
</dbReference>
<dbReference type="InterPro" id="IPR043502">
    <property type="entry name" value="DNA/RNA_pol_sf"/>
</dbReference>
<evidence type="ECO:0000259" key="3">
    <source>
        <dbReference type="PROSITE" id="PS50878"/>
    </source>
</evidence>